<dbReference type="EMBL" id="MU843065">
    <property type="protein sequence ID" value="KAK2022028.1"/>
    <property type="molecule type" value="Genomic_DNA"/>
</dbReference>
<keyword evidence="3" id="KW-1185">Reference proteome</keyword>
<accession>A0AAD9H4N8</accession>
<reference evidence="2" key="1">
    <citation type="submission" date="2021-06" db="EMBL/GenBank/DDBJ databases">
        <title>Comparative genomics, transcriptomics and evolutionary studies reveal genomic signatures of adaptation to plant cell wall in hemibiotrophic fungi.</title>
        <authorList>
            <consortium name="DOE Joint Genome Institute"/>
            <person name="Baroncelli R."/>
            <person name="Diaz J.F."/>
            <person name="Benocci T."/>
            <person name="Peng M."/>
            <person name="Battaglia E."/>
            <person name="Haridas S."/>
            <person name="Andreopoulos W."/>
            <person name="Labutti K."/>
            <person name="Pangilinan J."/>
            <person name="Floch G.L."/>
            <person name="Makela M.R."/>
            <person name="Henrissat B."/>
            <person name="Grigoriev I.V."/>
            <person name="Crouch J.A."/>
            <person name="De Vries R.P."/>
            <person name="Sukno S.A."/>
            <person name="Thon M.R."/>
        </authorList>
    </citation>
    <scope>NUCLEOTIDE SEQUENCE</scope>
    <source>
        <strain evidence="2">MAFF235873</strain>
    </source>
</reference>
<protein>
    <submittedName>
        <fullName evidence="2">Uncharacterized protein</fullName>
    </submittedName>
</protein>
<dbReference type="AlphaFoldDB" id="A0AAD9H4N8"/>
<sequence>MQRRPTVVDQGHTAALSPIQGWRERVSHHIVFGSLGSDSETEKHSARAWKPLSLCVTLLCSASLCLSPSLRVVPEWPPSLYAVSFCPSGLFLFVLQHLNLGCGRGGSSGLSHLLFSAYHSSSTTPTSIFPPCIHPPSHYTPVHGKLPKANNPKSRPGGEGCSAS</sequence>
<evidence type="ECO:0000313" key="2">
    <source>
        <dbReference type="EMBL" id="KAK2022028.1"/>
    </source>
</evidence>
<comment type="caution">
    <text evidence="2">The sequence shown here is derived from an EMBL/GenBank/DDBJ whole genome shotgun (WGS) entry which is preliminary data.</text>
</comment>
<evidence type="ECO:0000256" key="1">
    <source>
        <dbReference type="SAM" id="MobiDB-lite"/>
    </source>
</evidence>
<dbReference type="Proteomes" id="UP001232148">
    <property type="component" value="Unassembled WGS sequence"/>
</dbReference>
<name>A0AAD9H4N8_9PEZI</name>
<feature type="region of interest" description="Disordered" evidence="1">
    <location>
        <begin position="143"/>
        <end position="164"/>
    </location>
</feature>
<gene>
    <name evidence="2" type="ORF">LX32DRAFT_215956</name>
</gene>
<proteinExistence type="predicted"/>
<organism evidence="2 3">
    <name type="scientific">Colletotrichum zoysiae</name>
    <dbReference type="NCBI Taxonomy" id="1216348"/>
    <lineage>
        <taxon>Eukaryota</taxon>
        <taxon>Fungi</taxon>
        <taxon>Dikarya</taxon>
        <taxon>Ascomycota</taxon>
        <taxon>Pezizomycotina</taxon>
        <taxon>Sordariomycetes</taxon>
        <taxon>Hypocreomycetidae</taxon>
        <taxon>Glomerellales</taxon>
        <taxon>Glomerellaceae</taxon>
        <taxon>Colletotrichum</taxon>
        <taxon>Colletotrichum graminicola species complex</taxon>
    </lineage>
</organism>
<evidence type="ECO:0000313" key="3">
    <source>
        <dbReference type="Proteomes" id="UP001232148"/>
    </source>
</evidence>